<dbReference type="GO" id="GO:0000902">
    <property type="term" value="P:cell morphogenesis"/>
    <property type="evidence" value="ECO:0007669"/>
    <property type="project" value="InterPro"/>
</dbReference>
<gene>
    <name evidence="6" type="primary">mreB</name>
    <name evidence="7" type="ordered locus">Desti_3600</name>
</gene>
<sequence>MSIFARILDLLGIADGLRVDLAMDLGTANTLIYVKGKGIIVNEPSVVALEVNTKKVAAIGRTARQFLGRTPAHLRAERPLKDGVIADFDAAMAMIRGFLEKAFTPRLWINPRVVIGVPSGITQVEKRAVRDSAYQAGAKQIFLLEEPMATALGAGLDVDMPVGNMVVDIGGGTTEVAIISLSATTYCESIRVAGDEMDDAILRYLQRTMRVEITPELAEEIKIRVGSAWRHGNEKKMSITGKEVGKGGPRTVEVTSSHVAEALEEPVDIILETIRRALENAPPALLADVKERGLILSGGGALLSGLDSLIHKMTGIRAYTADDPLTTVVRGCGMAIENLPRWERIFLS</sequence>
<dbReference type="EMBL" id="CP003360">
    <property type="protein sequence ID" value="AFM26248.1"/>
    <property type="molecule type" value="Genomic_DNA"/>
</dbReference>
<dbReference type="NCBIfam" id="NF010539">
    <property type="entry name" value="PRK13927.1"/>
    <property type="match status" value="1"/>
</dbReference>
<evidence type="ECO:0000313" key="7">
    <source>
        <dbReference type="EMBL" id="AFM26248.1"/>
    </source>
</evidence>
<dbReference type="HOGENOM" id="CLU_052037_0_0_7"/>
<dbReference type="CDD" id="cd10225">
    <property type="entry name" value="ASKHA_NBD_MreB-like"/>
    <property type="match status" value="1"/>
</dbReference>
<dbReference type="Pfam" id="PF06723">
    <property type="entry name" value="MreB_Mbl"/>
    <property type="match status" value="1"/>
</dbReference>
<dbReference type="HAMAP" id="MF_02207">
    <property type="entry name" value="MreB"/>
    <property type="match status" value="1"/>
</dbReference>
<protein>
    <recommendedName>
        <fullName evidence="6">Cell shape-determining protein MreB</fullName>
    </recommendedName>
</protein>
<dbReference type="RefSeq" id="WP_014811376.1">
    <property type="nucleotide sequence ID" value="NC_018025.1"/>
</dbReference>
<dbReference type="InterPro" id="IPR004753">
    <property type="entry name" value="MreB"/>
</dbReference>
<dbReference type="Proteomes" id="UP000006055">
    <property type="component" value="Chromosome"/>
</dbReference>
<dbReference type="PATRIC" id="fig|706587.4.peg.4095"/>
<dbReference type="Gene3D" id="3.30.420.40">
    <property type="match status" value="3"/>
</dbReference>
<reference evidence="8" key="1">
    <citation type="submission" date="2012-06" db="EMBL/GenBank/DDBJ databases">
        <title>Complete sequence of chromosome of Desulfomonile tiedjei DSM 6799.</title>
        <authorList>
            <person name="Lucas S."/>
            <person name="Copeland A."/>
            <person name="Lapidus A."/>
            <person name="Glavina del Rio T."/>
            <person name="Dalin E."/>
            <person name="Tice H."/>
            <person name="Bruce D."/>
            <person name="Goodwin L."/>
            <person name="Pitluck S."/>
            <person name="Peters L."/>
            <person name="Ovchinnikova G."/>
            <person name="Zeytun A."/>
            <person name="Lu M."/>
            <person name="Kyrpides N."/>
            <person name="Mavromatis K."/>
            <person name="Ivanova N."/>
            <person name="Brettin T."/>
            <person name="Detter J.C."/>
            <person name="Han C."/>
            <person name="Larimer F."/>
            <person name="Land M."/>
            <person name="Hauser L."/>
            <person name="Markowitz V."/>
            <person name="Cheng J.-F."/>
            <person name="Hugenholtz P."/>
            <person name="Woyke T."/>
            <person name="Wu D."/>
            <person name="Spring S."/>
            <person name="Schroeder M."/>
            <person name="Brambilla E."/>
            <person name="Klenk H.-P."/>
            <person name="Eisen J.A."/>
        </authorList>
    </citation>
    <scope>NUCLEOTIDE SEQUENCE [LARGE SCALE GENOMIC DNA]</scope>
    <source>
        <strain evidence="8">ATCC 49306 / DSM 6799 / DCB-1</strain>
    </source>
</reference>
<dbReference type="PRINTS" id="PR01652">
    <property type="entry name" value="SHAPEPROTEIN"/>
</dbReference>
<evidence type="ECO:0000256" key="6">
    <source>
        <dbReference type="HAMAP-Rule" id="MF_02207"/>
    </source>
</evidence>
<comment type="function">
    <text evidence="6">Forms membrane-associated dynamic filaments that are essential for cell shape determination. Acts by regulating cell wall synthesis and cell elongation, and thus cell shape. A feedback loop between cell geometry and MreB localization may maintain elongated cell shape by targeting cell wall growth to regions of negative cell wall curvature.</text>
</comment>
<evidence type="ECO:0000313" key="8">
    <source>
        <dbReference type="Proteomes" id="UP000006055"/>
    </source>
</evidence>
<dbReference type="AlphaFoldDB" id="I4C9K7"/>
<organism evidence="7 8">
    <name type="scientific">Desulfomonile tiedjei (strain ATCC 49306 / DSM 6799 / DCB-1)</name>
    <dbReference type="NCBI Taxonomy" id="706587"/>
    <lineage>
        <taxon>Bacteria</taxon>
        <taxon>Pseudomonadati</taxon>
        <taxon>Thermodesulfobacteriota</taxon>
        <taxon>Desulfomonilia</taxon>
        <taxon>Desulfomonilales</taxon>
        <taxon>Desulfomonilaceae</taxon>
        <taxon>Desulfomonile</taxon>
    </lineage>
</organism>
<dbReference type="OrthoDB" id="9768127at2"/>
<keyword evidence="4 6" id="KW-0133">Cell shape</keyword>
<dbReference type="SUPFAM" id="SSF53067">
    <property type="entry name" value="Actin-like ATPase domain"/>
    <property type="match status" value="2"/>
</dbReference>
<evidence type="ECO:0000256" key="5">
    <source>
        <dbReference type="ARBA" id="ARBA00023458"/>
    </source>
</evidence>
<dbReference type="InterPro" id="IPR043129">
    <property type="entry name" value="ATPase_NBD"/>
</dbReference>
<feature type="binding site" evidence="6">
    <location>
        <begin position="299"/>
        <end position="302"/>
    </location>
    <ligand>
        <name>ATP</name>
        <dbReference type="ChEBI" id="CHEBI:30616"/>
    </ligand>
</feature>
<dbReference type="KEGG" id="dti:Desti_3600"/>
<dbReference type="eggNOG" id="COG1077">
    <property type="taxonomic scope" value="Bacteria"/>
</dbReference>
<comment type="subcellular location">
    <subcellularLocation>
        <location evidence="6">Cytoplasm</location>
    </subcellularLocation>
    <text evidence="6">Membrane-associated.</text>
</comment>
<feature type="binding site" evidence="6">
    <location>
        <begin position="27"/>
        <end position="29"/>
    </location>
    <ligand>
        <name>ATP</name>
        <dbReference type="ChEBI" id="CHEBI:30616"/>
    </ligand>
</feature>
<dbReference type="STRING" id="706587.Desti_3600"/>
<accession>I4C9K7</accession>
<comment type="subunit">
    <text evidence="6">Forms polymers.</text>
</comment>
<keyword evidence="3 6" id="KW-0067">ATP-binding</keyword>
<dbReference type="PANTHER" id="PTHR42749:SF1">
    <property type="entry name" value="CELL SHAPE-DETERMINING PROTEIN MREB"/>
    <property type="match status" value="1"/>
</dbReference>
<evidence type="ECO:0000256" key="4">
    <source>
        <dbReference type="ARBA" id="ARBA00022960"/>
    </source>
</evidence>
<dbReference type="NCBIfam" id="TIGR00904">
    <property type="entry name" value="mreB"/>
    <property type="match status" value="1"/>
</dbReference>
<evidence type="ECO:0000256" key="2">
    <source>
        <dbReference type="ARBA" id="ARBA00022741"/>
    </source>
</evidence>
<name>I4C9K7_DESTA</name>
<feature type="binding site" evidence="6">
    <location>
        <begin position="171"/>
        <end position="173"/>
    </location>
    <ligand>
        <name>ATP</name>
        <dbReference type="ChEBI" id="CHEBI:30616"/>
    </ligand>
</feature>
<keyword evidence="8" id="KW-1185">Reference proteome</keyword>
<keyword evidence="1 6" id="KW-0963">Cytoplasm</keyword>
<feature type="binding site" evidence="6">
    <location>
        <begin position="219"/>
        <end position="222"/>
    </location>
    <ligand>
        <name>ATP</name>
        <dbReference type="ChEBI" id="CHEBI:30616"/>
    </ligand>
</feature>
<evidence type="ECO:0000256" key="1">
    <source>
        <dbReference type="ARBA" id="ARBA00022490"/>
    </source>
</evidence>
<keyword evidence="2 6" id="KW-0547">Nucleotide-binding</keyword>
<dbReference type="GO" id="GO:0005524">
    <property type="term" value="F:ATP binding"/>
    <property type="evidence" value="ECO:0007669"/>
    <property type="project" value="UniProtKB-KW"/>
</dbReference>
<comment type="similarity">
    <text evidence="5 6">Belongs to the FtsA/MreB family.</text>
</comment>
<dbReference type="InterPro" id="IPR056546">
    <property type="entry name" value="MreB_MamK-like"/>
</dbReference>
<dbReference type="GO" id="GO:0008360">
    <property type="term" value="P:regulation of cell shape"/>
    <property type="evidence" value="ECO:0007669"/>
    <property type="project" value="UniProtKB-UniRule"/>
</dbReference>
<dbReference type="GO" id="GO:0005737">
    <property type="term" value="C:cytoplasm"/>
    <property type="evidence" value="ECO:0007669"/>
    <property type="project" value="UniProtKB-SubCell"/>
</dbReference>
<evidence type="ECO:0000256" key="3">
    <source>
        <dbReference type="ARBA" id="ARBA00022840"/>
    </source>
</evidence>
<proteinExistence type="inferred from homology"/>
<dbReference type="PANTHER" id="PTHR42749">
    <property type="entry name" value="CELL SHAPE-DETERMINING PROTEIN MREB"/>
    <property type="match status" value="1"/>
</dbReference>